<dbReference type="OrthoDB" id="9799983at2"/>
<dbReference type="InterPro" id="IPR050407">
    <property type="entry name" value="Geranylgeranyl_reductase"/>
</dbReference>
<keyword evidence="2" id="KW-0285">Flavoprotein</keyword>
<dbReference type="RefSeq" id="WP_112426344.1">
    <property type="nucleotide sequence ID" value="NZ_MCIF01000002.1"/>
</dbReference>
<evidence type="ECO:0000256" key="2">
    <source>
        <dbReference type="ARBA" id="ARBA00022630"/>
    </source>
</evidence>
<dbReference type="PRINTS" id="PR00469">
    <property type="entry name" value="PNDRDTASEII"/>
</dbReference>
<evidence type="ECO:0000313" key="8">
    <source>
        <dbReference type="EMBL" id="RAQ94442.1"/>
    </source>
</evidence>
<dbReference type="Gene3D" id="3.50.50.60">
    <property type="entry name" value="FAD/NAD(P)-binding domain"/>
    <property type="match status" value="1"/>
</dbReference>
<reference evidence="8 9" key="1">
    <citation type="submission" date="2016-08" db="EMBL/GenBank/DDBJ databases">
        <title>Analysis of Carbohydrate Active Enzymes in Thermogemmatispora T81 Reveals Carbohydrate Degradation Ability.</title>
        <authorList>
            <person name="Tomazini A."/>
            <person name="Lal S."/>
            <person name="Stott M."/>
            <person name="Henrissat B."/>
            <person name="Polikarpov I."/>
            <person name="Sparling R."/>
            <person name="Levin D.B."/>
        </authorList>
    </citation>
    <scope>NUCLEOTIDE SEQUENCE [LARGE SCALE GENOMIC DNA]</scope>
    <source>
        <strain evidence="8 9">T81</strain>
    </source>
</reference>
<proteinExistence type="predicted"/>
<gene>
    <name evidence="8" type="ORF">A4R35_02780</name>
</gene>
<sequence length="412" mass="45265">MQESRDVVVVGGGPAGLAAAEAVARQGLGVLVLERQSEIGYPVHTSGGSWIKDMQELGVPAQLYHPIPQVFFLSPRQQVALRYDPPVACVLDVRGLYQYLAARAIAAGAELRLRHVVDQVLLEEGEVRGVTVRDERGRRLMVRAKVTIDATGMARHIAVRAGLGGAFRRYGYGAEYDLYAPHYPQEELYLLMGSEVAPSGYAWVFPRGQGRVRVGVGVIHPDSEDDARLYLEYVLREEPRLREKLRGASPVEYHTGLFPAEGPAERFSTAGLLLAGDAGGQGSTLVGEGIRFAIYAGRLAGEVAAEAIEEGDTSAAFLERFDRRWRARFGREMELAYLINRHIAAYRDEQWDDALVLLRRLTPAQWAQAMRGEFTAGLLMGIMARSPRLVASGGRRLLERLLERLGQGASAS</sequence>
<keyword evidence="4" id="KW-0443">Lipid metabolism</keyword>
<name>A0A328VEI4_9CHLR</name>
<dbReference type="PANTHER" id="PTHR42685">
    <property type="entry name" value="GERANYLGERANYL DIPHOSPHATE REDUCTASE"/>
    <property type="match status" value="1"/>
</dbReference>
<comment type="caution">
    <text evidence="8">The sequence shown here is derived from an EMBL/GenBank/DDBJ whole genome shotgun (WGS) entry which is preliminary data.</text>
</comment>
<evidence type="ECO:0000259" key="7">
    <source>
        <dbReference type="Pfam" id="PF22578"/>
    </source>
</evidence>
<feature type="domain" description="Digeranylgeranylglycerophospholipid reductase catalytic" evidence="7">
    <location>
        <begin position="182"/>
        <end position="240"/>
    </location>
</feature>
<evidence type="ECO:0000256" key="5">
    <source>
        <dbReference type="ARBA" id="ARBA00023209"/>
    </source>
</evidence>
<dbReference type="SUPFAM" id="SSF51905">
    <property type="entry name" value="FAD/NAD(P)-binding domain"/>
    <property type="match status" value="1"/>
</dbReference>
<dbReference type="EMBL" id="MCIF01000002">
    <property type="protein sequence ID" value="RAQ94442.1"/>
    <property type="molecule type" value="Genomic_DNA"/>
</dbReference>
<keyword evidence="5" id="KW-0594">Phospholipid biosynthesis</keyword>
<protein>
    <recommendedName>
        <fullName evidence="7">Digeranylgeranylglycerophospholipid reductase catalytic domain-containing protein</fullName>
    </recommendedName>
</protein>
<dbReference type="GO" id="GO:0008654">
    <property type="term" value="P:phospholipid biosynthetic process"/>
    <property type="evidence" value="ECO:0007669"/>
    <property type="project" value="UniProtKB-KW"/>
</dbReference>
<accession>A0A328VEI4</accession>
<dbReference type="AlphaFoldDB" id="A0A328VEI4"/>
<dbReference type="Pfam" id="PF12831">
    <property type="entry name" value="FAD_oxidored"/>
    <property type="match status" value="1"/>
</dbReference>
<dbReference type="InterPro" id="IPR011777">
    <property type="entry name" value="Geranylgeranyl_Rdtase_fam"/>
</dbReference>
<dbReference type="PANTHER" id="PTHR42685:SF18">
    <property type="entry name" value="DIGERANYLGERANYLGLYCEROPHOSPHOLIPID REDUCTASE"/>
    <property type="match status" value="1"/>
</dbReference>
<evidence type="ECO:0000256" key="4">
    <source>
        <dbReference type="ARBA" id="ARBA00023098"/>
    </source>
</evidence>
<organism evidence="8 9">
    <name type="scientific">Thermogemmatispora tikiterensis</name>
    <dbReference type="NCBI Taxonomy" id="1825093"/>
    <lineage>
        <taxon>Bacteria</taxon>
        <taxon>Bacillati</taxon>
        <taxon>Chloroflexota</taxon>
        <taxon>Ktedonobacteria</taxon>
        <taxon>Thermogemmatisporales</taxon>
        <taxon>Thermogemmatisporaceae</taxon>
        <taxon>Thermogemmatispora</taxon>
    </lineage>
</organism>
<dbReference type="Pfam" id="PF22578">
    <property type="entry name" value="GGR_cat"/>
    <property type="match status" value="1"/>
</dbReference>
<dbReference type="NCBIfam" id="TIGR02032">
    <property type="entry name" value="GG-red-SF"/>
    <property type="match status" value="1"/>
</dbReference>
<keyword evidence="9" id="KW-1185">Reference proteome</keyword>
<evidence type="ECO:0000256" key="1">
    <source>
        <dbReference type="ARBA" id="ARBA00022516"/>
    </source>
</evidence>
<keyword evidence="3" id="KW-0560">Oxidoreductase</keyword>
<keyword evidence="6" id="KW-1208">Phospholipid metabolism</keyword>
<keyword evidence="1" id="KW-0444">Lipid biosynthesis</keyword>
<dbReference type="GO" id="GO:0016628">
    <property type="term" value="F:oxidoreductase activity, acting on the CH-CH group of donors, NAD or NADP as acceptor"/>
    <property type="evidence" value="ECO:0007669"/>
    <property type="project" value="InterPro"/>
</dbReference>
<dbReference type="InterPro" id="IPR054715">
    <property type="entry name" value="GGR_cat"/>
</dbReference>
<dbReference type="InterPro" id="IPR036188">
    <property type="entry name" value="FAD/NAD-bd_sf"/>
</dbReference>
<dbReference type="Proteomes" id="UP000248706">
    <property type="component" value="Unassembled WGS sequence"/>
</dbReference>
<evidence type="ECO:0000256" key="3">
    <source>
        <dbReference type="ARBA" id="ARBA00023002"/>
    </source>
</evidence>
<evidence type="ECO:0000313" key="9">
    <source>
        <dbReference type="Proteomes" id="UP000248706"/>
    </source>
</evidence>
<evidence type="ECO:0000256" key="6">
    <source>
        <dbReference type="ARBA" id="ARBA00023264"/>
    </source>
</evidence>